<sequence>MGTNAESEPNTSDRTGSSEVPDKQLHRWKGEGGALPPEPDEDEPEALRVEYYTERIAKGGINTNRDFRYECTGRACTRDRLFPRGMSARQWGVRFLAVLESSW</sequence>
<feature type="region of interest" description="Disordered" evidence="1">
    <location>
        <begin position="1"/>
        <end position="44"/>
    </location>
</feature>
<proteinExistence type="predicted"/>
<dbReference type="RefSeq" id="WP_196398167.1">
    <property type="nucleotide sequence ID" value="NZ_JADNYM010000026.1"/>
</dbReference>
<keyword evidence="3" id="KW-1185">Reference proteome</keyword>
<organism evidence="2 3">
    <name type="scientific">Arthrobacter terrae</name>
    <dbReference type="NCBI Taxonomy" id="2935737"/>
    <lineage>
        <taxon>Bacteria</taxon>
        <taxon>Bacillati</taxon>
        <taxon>Actinomycetota</taxon>
        <taxon>Actinomycetes</taxon>
        <taxon>Micrococcales</taxon>
        <taxon>Micrococcaceae</taxon>
        <taxon>Arthrobacter</taxon>
    </lineage>
</organism>
<dbReference type="EMBL" id="JADNYM010000026">
    <property type="protein sequence ID" value="MBG0741189.1"/>
    <property type="molecule type" value="Genomic_DNA"/>
</dbReference>
<dbReference type="AlphaFoldDB" id="A0A931CUI2"/>
<evidence type="ECO:0000256" key="1">
    <source>
        <dbReference type="SAM" id="MobiDB-lite"/>
    </source>
</evidence>
<comment type="caution">
    <text evidence="2">The sequence shown here is derived from an EMBL/GenBank/DDBJ whole genome shotgun (WGS) entry which is preliminary data.</text>
</comment>
<dbReference type="Proteomes" id="UP000655366">
    <property type="component" value="Unassembled WGS sequence"/>
</dbReference>
<protein>
    <submittedName>
        <fullName evidence="2">Uncharacterized protein</fullName>
    </submittedName>
</protein>
<accession>A0A931CUI2</accession>
<name>A0A931CUI2_9MICC</name>
<gene>
    <name evidence="2" type="ORF">IV500_17620</name>
</gene>
<evidence type="ECO:0000313" key="2">
    <source>
        <dbReference type="EMBL" id="MBG0741189.1"/>
    </source>
</evidence>
<reference evidence="2 3" key="1">
    <citation type="submission" date="2020-11" db="EMBL/GenBank/DDBJ databases">
        <title>Arthrobacter antarcticus sp. nov., isolated from Antarctic Soil.</title>
        <authorList>
            <person name="Li J."/>
        </authorList>
    </citation>
    <scope>NUCLEOTIDE SEQUENCE [LARGE SCALE GENOMIC DNA]</scope>
    <source>
        <strain evidence="2 3">Z1-20</strain>
    </source>
</reference>
<evidence type="ECO:0000313" key="3">
    <source>
        <dbReference type="Proteomes" id="UP000655366"/>
    </source>
</evidence>
<feature type="compositionally biased region" description="Basic and acidic residues" evidence="1">
    <location>
        <begin position="20"/>
        <end position="30"/>
    </location>
</feature>
<feature type="compositionally biased region" description="Polar residues" evidence="1">
    <location>
        <begin position="1"/>
        <end position="18"/>
    </location>
</feature>